<feature type="compositionally biased region" description="Polar residues" evidence="5">
    <location>
        <begin position="667"/>
        <end position="678"/>
    </location>
</feature>
<dbReference type="Pfam" id="PF22493">
    <property type="entry name" value="PUF_NOP9"/>
    <property type="match status" value="1"/>
</dbReference>
<dbReference type="PANTHER" id="PTHR13102">
    <property type="entry name" value="NUCLEOLAR PROTEIN 9"/>
    <property type="match status" value="1"/>
</dbReference>
<evidence type="ECO:0000313" key="6">
    <source>
        <dbReference type="EMBL" id="CAL1702092.1"/>
    </source>
</evidence>
<dbReference type="Gene3D" id="1.25.10.10">
    <property type="entry name" value="Leucine-rich Repeat Variant"/>
    <property type="match status" value="3"/>
</dbReference>
<evidence type="ECO:0000256" key="4">
    <source>
        <dbReference type="ARBA" id="ARBA00031929"/>
    </source>
</evidence>
<feature type="region of interest" description="Disordered" evidence="5">
    <location>
        <begin position="667"/>
        <end position="718"/>
    </location>
</feature>
<protein>
    <recommendedName>
        <fullName evidence="1">Nucleolar protein 9</fullName>
    </recommendedName>
    <alternativeName>
        <fullName evidence="3 4">Pumilio domain-containing protein NOP9</fullName>
    </alternativeName>
</protein>
<feature type="region of interest" description="Disordered" evidence="5">
    <location>
        <begin position="1"/>
        <end position="35"/>
    </location>
</feature>
<organism evidence="6 7">
    <name type="scientific">Somion occarium</name>
    <dbReference type="NCBI Taxonomy" id="3059160"/>
    <lineage>
        <taxon>Eukaryota</taxon>
        <taxon>Fungi</taxon>
        <taxon>Dikarya</taxon>
        <taxon>Basidiomycota</taxon>
        <taxon>Agaricomycotina</taxon>
        <taxon>Agaricomycetes</taxon>
        <taxon>Polyporales</taxon>
        <taxon>Cerrenaceae</taxon>
        <taxon>Somion</taxon>
    </lineage>
</organism>
<evidence type="ECO:0000256" key="2">
    <source>
        <dbReference type="ARBA" id="ARBA00022737"/>
    </source>
</evidence>
<dbReference type="InterPro" id="IPR040000">
    <property type="entry name" value="NOP9"/>
</dbReference>
<dbReference type="InterPro" id="IPR016024">
    <property type="entry name" value="ARM-type_fold"/>
</dbReference>
<accession>A0ABP1D2I7</accession>
<feature type="compositionally biased region" description="Basic residues" evidence="5">
    <location>
        <begin position="1"/>
        <end position="14"/>
    </location>
</feature>
<evidence type="ECO:0000313" key="7">
    <source>
        <dbReference type="Proteomes" id="UP001497453"/>
    </source>
</evidence>
<dbReference type="SUPFAM" id="SSF48371">
    <property type="entry name" value="ARM repeat"/>
    <property type="match status" value="2"/>
</dbReference>
<proteinExistence type="predicted"/>
<keyword evidence="2" id="KW-0677">Repeat</keyword>
<evidence type="ECO:0000256" key="1">
    <source>
        <dbReference type="ARBA" id="ARBA00016427"/>
    </source>
</evidence>
<dbReference type="PANTHER" id="PTHR13102:SF0">
    <property type="entry name" value="NUCLEOLAR PROTEIN 9"/>
    <property type="match status" value="1"/>
</dbReference>
<evidence type="ECO:0000256" key="5">
    <source>
        <dbReference type="SAM" id="MobiDB-lite"/>
    </source>
</evidence>
<reference evidence="7" key="1">
    <citation type="submission" date="2024-04" db="EMBL/GenBank/DDBJ databases">
        <authorList>
            <person name="Shaw F."/>
            <person name="Minotto A."/>
        </authorList>
    </citation>
    <scope>NUCLEOTIDE SEQUENCE [LARGE SCALE GENOMIC DNA]</scope>
</reference>
<dbReference type="Proteomes" id="UP001497453">
    <property type="component" value="Chromosome 2"/>
</dbReference>
<feature type="region of interest" description="Disordered" evidence="5">
    <location>
        <begin position="501"/>
        <end position="527"/>
    </location>
</feature>
<gene>
    <name evidence="6" type="ORF">GFSPODELE1_LOCUS3874</name>
</gene>
<dbReference type="InterPro" id="IPR011989">
    <property type="entry name" value="ARM-like"/>
</dbReference>
<sequence>MPREHRKRGKKQKKQANTEDAYPPKPVVDEAYDQNEAGPSWIVSAPRTSSEVNDEAPYGYVDAEVKAYFRTVDLQIRDWQENEHQAEAEPDADPNEDRRLFFVAALTEMSDKEKQLATDPDCSVVLERMIYSMDDFARRVFLDRLSGSLETLVKHRFASHVCQTLFATASTTIARESKGIFPPSSDSSEEGELRTLTQLILDACEELLPSIPSLVMDPFASHVLRALLSLLCPTIFPPESSHKPSTMRSKKSAAYKAKQGPLKSVFTNDAESQLVGQTIVPNEFSSIAAQFVTTLRDRLDENEVRVLAANQVASPVLQMLLEVEADKEMADEPGSIMDRVLAGLISALHEDPTAVPEPSDYVGTLLRDPTSSHLLETLISRSPEPAFNVVWDTYLKGKFARLAVHPVANFVVAKALARASPAQISQACEEIKAVAGKILKASRIGVFRALVDRAAALHSQESIVIECITTTFELSSEDDYKLAVPCILRLLPASEYRVAVEKAPKQPDTNERQAPRRRKEAEDPMEPKTQGAVLLQSMLRLESPYNEFIVNSILSLPMDELLNMAYHVTSSRVLDALLDSPTVASKSKRKFVLSLIGHYHVLVSDRIGSRVGDRCWDFADPYLREKIARSLIPHEHTLAGSFCSRFFARKLNLHLLQRNVDEWKDMQTNSKSTEQSKPQAPASRVASAPVPPTNVAEEPSTHKSQKRRRKDRTEDEIDELFDTTLGKKIKRAGLTDVEPAQVKTKSSEKKKIVEEVRDKGLKDILGAIRAAPKDDRIHSKKKRAK</sequence>
<name>A0ABP1D2I7_9APHY</name>
<feature type="compositionally biased region" description="Basic and acidic residues" evidence="5">
    <location>
        <begin position="501"/>
        <end position="526"/>
    </location>
</feature>
<dbReference type="SMART" id="SM00025">
    <property type="entry name" value="Pumilio"/>
    <property type="match status" value="7"/>
</dbReference>
<dbReference type="EMBL" id="OZ037945">
    <property type="protein sequence ID" value="CAL1702092.1"/>
    <property type="molecule type" value="Genomic_DNA"/>
</dbReference>
<dbReference type="InterPro" id="IPR001313">
    <property type="entry name" value="Pumilio_RNA-bd_rpt"/>
</dbReference>
<evidence type="ECO:0000256" key="3">
    <source>
        <dbReference type="ARBA" id="ARBA00030932"/>
    </source>
</evidence>
<keyword evidence="7" id="KW-1185">Reference proteome</keyword>